<name>A0A9W9XUT6_9EURO</name>
<evidence type="ECO:0000256" key="3">
    <source>
        <dbReference type="ARBA" id="ARBA00023163"/>
    </source>
</evidence>
<evidence type="ECO:0000256" key="1">
    <source>
        <dbReference type="ARBA" id="ARBA00023015"/>
    </source>
</evidence>
<dbReference type="Proteomes" id="UP001149954">
    <property type="component" value="Unassembled WGS sequence"/>
</dbReference>
<protein>
    <recommendedName>
        <fullName evidence="5">Zn(2)-C6 fungal-type domain-containing protein</fullName>
    </recommendedName>
</protein>
<keyword evidence="2" id="KW-0238">DNA-binding</keyword>
<comment type="caution">
    <text evidence="6">The sequence shown here is derived from an EMBL/GenBank/DDBJ whole genome shotgun (WGS) entry which is preliminary data.</text>
</comment>
<dbReference type="OrthoDB" id="4222821at2759"/>
<dbReference type="Gene3D" id="4.10.240.10">
    <property type="entry name" value="Zn(2)-C6 fungal-type DNA-binding domain"/>
    <property type="match status" value="1"/>
</dbReference>
<accession>A0A9W9XUT6</accession>
<feature type="domain" description="Zn(2)-C6 fungal-type" evidence="5">
    <location>
        <begin position="14"/>
        <end position="47"/>
    </location>
</feature>
<gene>
    <name evidence="6" type="ORF">N7463_006617</name>
</gene>
<dbReference type="GO" id="GO:0003677">
    <property type="term" value="F:DNA binding"/>
    <property type="evidence" value="ECO:0007669"/>
    <property type="project" value="UniProtKB-KW"/>
</dbReference>
<sequence>MHPTHNYRHSRRSACDRCRGQKLRCERDHLNGMSCERCLKAQEICITSMNQPAPVILPSSHGQNQVPRDDCESQRFNQRHESMSILHKTSATKVKKLLHPPTAIPGRHNMKEHHYWGGVPLMPVFPERNFLSPSGDIGFNMPLDYGNIMSPVEQWGHHQPNRSIDPYNLVSDWIPSDQIYPYGANSCFPFVFTGDAPPGARQATGMAIPQPFQPKHLNYGENESLFAMKDLPDPPWVNHPTLPTTSKPPPMTTSREALYSTLDIHKSLLRLKMGLLEDLELFETGSMLLESSSLFYENSNLSIETLDLPIYRLLDHSSWLLAIVRSSCGTPEESLDFTLPTQRFEPEDGGYEDSSFILPYTGDNSLDEDITTVSPHDSGYQTTTTSPDRMASPTIPKCDIALWLGILEAHCSLIRIYRAVFMRLYQLFLIIPPVDAATILLLPKVRFGQFHLDGNLITQVQLLVEFSSTMMGKLDRALKLRPSSAQPQEDRGFHPSEIVRQKDWLSSIREIVLAQEQDPSEMSLMEIMECLRQFVQDSVNI</sequence>
<dbReference type="PROSITE" id="PS50048">
    <property type="entry name" value="ZN2_CY6_FUNGAL_2"/>
    <property type="match status" value="1"/>
</dbReference>
<keyword evidence="4" id="KW-0539">Nucleus</keyword>
<organism evidence="6 7">
    <name type="scientific">Penicillium fimorum</name>
    <dbReference type="NCBI Taxonomy" id="1882269"/>
    <lineage>
        <taxon>Eukaryota</taxon>
        <taxon>Fungi</taxon>
        <taxon>Dikarya</taxon>
        <taxon>Ascomycota</taxon>
        <taxon>Pezizomycotina</taxon>
        <taxon>Eurotiomycetes</taxon>
        <taxon>Eurotiomycetidae</taxon>
        <taxon>Eurotiales</taxon>
        <taxon>Aspergillaceae</taxon>
        <taxon>Penicillium</taxon>
    </lineage>
</organism>
<proteinExistence type="predicted"/>
<reference evidence="6" key="2">
    <citation type="journal article" date="2023" name="IMA Fungus">
        <title>Comparative genomic study of the Penicillium genus elucidates a diverse pangenome and 15 lateral gene transfer events.</title>
        <authorList>
            <person name="Petersen C."/>
            <person name="Sorensen T."/>
            <person name="Nielsen M.R."/>
            <person name="Sondergaard T.E."/>
            <person name="Sorensen J.L."/>
            <person name="Fitzpatrick D.A."/>
            <person name="Frisvad J.C."/>
            <person name="Nielsen K.L."/>
        </authorList>
    </citation>
    <scope>NUCLEOTIDE SEQUENCE</scope>
    <source>
        <strain evidence="6">IBT 29495</strain>
    </source>
</reference>
<dbReference type="SUPFAM" id="SSF57701">
    <property type="entry name" value="Zn2/Cys6 DNA-binding domain"/>
    <property type="match status" value="1"/>
</dbReference>
<reference evidence="6" key="1">
    <citation type="submission" date="2022-12" db="EMBL/GenBank/DDBJ databases">
        <authorList>
            <person name="Petersen C."/>
        </authorList>
    </citation>
    <scope>NUCLEOTIDE SEQUENCE</scope>
    <source>
        <strain evidence="6">IBT 29495</strain>
    </source>
</reference>
<dbReference type="EMBL" id="JAPWDS010000003">
    <property type="protein sequence ID" value="KAJ5503743.1"/>
    <property type="molecule type" value="Genomic_DNA"/>
</dbReference>
<dbReference type="AlphaFoldDB" id="A0A9W9XUT6"/>
<evidence type="ECO:0000313" key="7">
    <source>
        <dbReference type="Proteomes" id="UP001149954"/>
    </source>
</evidence>
<evidence type="ECO:0000256" key="2">
    <source>
        <dbReference type="ARBA" id="ARBA00023125"/>
    </source>
</evidence>
<keyword evidence="3" id="KW-0804">Transcription</keyword>
<keyword evidence="7" id="KW-1185">Reference proteome</keyword>
<dbReference type="InterPro" id="IPR036864">
    <property type="entry name" value="Zn2-C6_fun-type_DNA-bd_sf"/>
</dbReference>
<dbReference type="GO" id="GO:0000981">
    <property type="term" value="F:DNA-binding transcription factor activity, RNA polymerase II-specific"/>
    <property type="evidence" value="ECO:0007669"/>
    <property type="project" value="InterPro"/>
</dbReference>
<dbReference type="SMART" id="SM00066">
    <property type="entry name" value="GAL4"/>
    <property type="match status" value="1"/>
</dbReference>
<evidence type="ECO:0000256" key="4">
    <source>
        <dbReference type="ARBA" id="ARBA00023242"/>
    </source>
</evidence>
<dbReference type="CDD" id="cd00067">
    <property type="entry name" value="GAL4"/>
    <property type="match status" value="1"/>
</dbReference>
<evidence type="ECO:0000313" key="6">
    <source>
        <dbReference type="EMBL" id="KAJ5503743.1"/>
    </source>
</evidence>
<dbReference type="GO" id="GO:0008270">
    <property type="term" value="F:zinc ion binding"/>
    <property type="evidence" value="ECO:0007669"/>
    <property type="project" value="InterPro"/>
</dbReference>
<evidence type="ECO:0000259" key="5">
    <source>
        <dbReference type="PROSITE" id="PS50048"/>
    </source>
</evidence>
<dbReference type="PROSITE" id="PS00463">
    <property type="entry name" value="ZN2_CY6_FUNGAL_1"/>
    <property type="match status" value="1"/>
</dbReference>
<keyword evidence="1" id="KW-0805">Transcription regulation</keyword>
<dbReference type="InterPro" id="IPR001138">
    <property type="entry name" value="Zn2Cys6_DnaBD"/>
</dbReference>